<protein>
    <submittedName>
        <fullName evidence="2">DUF927 domain-containing protein</fullName>
    </submittedName>
</protein>
<organism evidence="2 3">
    <name type="scientific">Massilia glaciei</name>
    <dbReference type="NCBI Taxonomy" id="1524097"/>
    <lineage>
        <taxon>Bacteria</taxon>
        <taxon>Pseudomonadati</taxon>
        <taxon>Pseudomonadota</taxon>
        <taxon>Betaproteobacteria</taxon>
        <taxon>Burkholderiales</taxon>
        <taxon>Oxalobacteraceae</taxon>
        <taxon>Telluria group</taxon>
        <taxon>Massilia</taxon>
    </lineage>
</organism>
<name>A0A2U2HGF8_9BURK</name>
<feature type="domain" description="DUF927" evidence="1">
    <location>
        <begin position="383"/>
        <end position="664"/>
    </location>
</feature>
<proteinExistence type="predicted"/>
<evidence type="ECO:0000313" key="3">
    <source>
        <dbReference type="Proteomes" id="UP000241421"/>
    </source>
</evidence>
<dbReference type="OrthoDB" id="784829at2"/>
<gene>
    <name evidence="2" type="ORF">C7C56_019980</name>
</gene>
<dbReference type="EMBL" id="PXWF02000272">
    <property type="protein sequence ID" value="PWF44018.1"/>
    <property type="molecule type" value="Genomic_DNA"/>
</dbReference>
<dbReference type="InterPro" id="IPR009270">
    <property type="entry name" value="DUF927"/>
</dbReference>
<sequence>MYFNNKNDGVTPQLAKNSSIFAPDVSAGAEPKIEPGHKFKVSRFNNSKDPTPKPATHTWDSFCTDFLLHPARSHKDGPAWSPVSYLIGHTRGNAGVDEIHFAVIDVDGGSTPEAVIERFAGFACLAHSSFSHTAAKPKFRLVLPLAAPVKAVDWPTVWARVNAMAGNANDPTTKDASRLYYKPAHPVGNSDHFSSVQVGRFLSVADLPELAALVQSHPLTFHRSVTGGRLPEIEGIESSGPDLNYKQGLRHVVERCKFMQFASAPENQADLKEPLWSAMITNACVFSESEEWIHAASDQHDGYDETETGNRIERFRNTTRPHTCQRIQEQGFEGCPSGGCHRPNGDVTKAPAGLMGWMFKHQLSAAQTAMAQLPDEYEIGNSFVVKPSGVYQLTKKADDDEPVAVRLCSRIDVTALTRDKESNNWGTELRFTDPDGVTKNWALPRELLAGAGEAYRAALLRNGATIEPGKKAHEGLAAYLVAAKPEARATAVTQPGWSNGSFVLPDAVFGGGPEERVVFQTDKPDEIKRFSKKGTLETWQAHIAKPCQGNSRAVASICIGLAPPLLHLLGEDNGGFHLRGSSSIGKSVCLSLGSSVWGGTSLIRTWHATLSGLEGVATMHNDILLPLDELGQADGKAAGEAAYMLGNGLGKSRAGRSGDAKAVKHFRNLVLSSGEKSMGDLMAGAGMQVMAGQEVRMVEIAADAGRSLGVFENIHGAKSSQVFAEELKGAATQHHGHAGRAFVGILADLELQPQLVEKVRALIQTFVDTHVPEGATGQVGRVARRFGLVAAAGEICIELGILPWPEGEAVDACRKCFESWIEIRGGVGNHEATQAIAQVRRFIELHGESRFTSFVELLGNPEYDATNKTIQRAGFRRLGEDERTEYLILPEAYASEVCRGLNPTFVTKILLEKGLLLTDRDGKPQRQTRIPGSGKVRVRVYHLKADIMGEAVT</sequence>
<accession>A0A2U2HGF8</accession>
<evidence type="ECO:0000259" key="1">
    <source>
        <dbReference type="Pfam" id="PF06048"/>
    </source>
</evidence>
<comment type="caution">
    <text evidence="2">The sequence shown here is derived from an EMBL/GenBank/DDBJ whole genome shotgun (WGS) entry which is preliminary data.</text>
</comment>
<dbReference type="Pfam" id="PF06048">
    <property type="entry name" value="DUF927"/>
    <property type="match status" value="1"/>
</dbReference>
<dbReference type="AlphaFoldDB" id="A0A2U2HGF8"/>
<reference evidence="2 3" key="1">
    <citation type="submission" date="2018-04" db="EMBL/GenBank/DDBJ databases">
        <title>Massilia violaceinigra sp. nov., a novel purple-pigmented bacterium isolated from Tianshan glacier, Xinjiang, China.</title>
        <authorList>
            <person name="Wang H."/>
        </authorList>
    </citation>
    <scope>NUCLEOTIDE SEQUENCE [LARGE SCALE GENOMIC DNA]</scope>
    <source>
        <strain evidence="2 3">B448-2</strain>
    </source>
</reference>
<keyword evidence="3" id="KW-1185">Reference proteome</keyword>
<evidence type="ECO:0000313" key="2">
    <source>
        <dbReference type="EMBL" id="PWF44018.1"/>
    </source>
</evidence>
<dbReference type="Proteomes" id="UP000241421">
    <property type="component" value="Unassembled WGS sequence"/>
</dbReference>
<dbReference type="RefSeq" id="WP_106759123.1">
    <property type="nucleotide sequence ID" value="NZ_PXWF02000272.1"/>
</dbReference>